<name>A0A1N6GVZ6_9BURK</name>
<evidence type="ECO:0000256" key="1">
    <source>
        <dbReference type="ARBA" id="ARBA00006219"/>
    </source>
</evidence>
<dbReference type="CDD" id="cd05150">
    <property type="entry name" value="APH"/>
    <property type="match status" value="1"/>
</dbReference>
<feature type="binding site" evidence="12">
    <location>
        <position position="201"/>
    </location>
    <ligand>
        <name>Mg(2+)</name>
        <dbReference type="ChEBI" id="CHEBI:18420"/>
    </ligand>
</feature>
<evidence type="ECO:0000256" key="8">
    <source>
        <dbReference type="ARBA" id="ARBA00023251"/>
    </source>
</evidence>
<feature type="binding site" evidence="12">
    <location>
        <position position="188"/>
    </location>
    <ligand>
        <name>Mg(2+)</name>
        <dbReference type="ChEBI" id="CHEBI:18420"/>
    </ligand>
</feature>
<dbReference type="GO" id="GO:0005524">
    <property type="term" value="F:ATP binding"/>
    <property type="evidence" value="ECO:0007669"/>
    <property type="project" value="UniProtKB-KW"/>
</dbReference>
<dbReference type="AlphaFoldDB" id="A0A1N6GVZ6"/>
<dbReference type="InterPro" id="IPR024165">
    <property type="entry name" value="Kan/Strep_kinase"/>
</dbReference>
<dbReference type="PANTHER" id="PTHR21310">
    <property type="entry name" value="AMINOGLYCOSIDE PHOSPHOTRANSFERASE-RELATED-RELATED"/>
    <property type="match status" value="1"/>
</dbReference>
<feature type="domain" description="Aminoglycoside phosphotransferase" evidence="13">
    <location>
        <begin position="24"/>
        <end position="249"/>
    </location>
</feature>
<dbReference type="InterPro" id="IPR011009">
    <property type="entry name" value="Kinase-like_dom_sf"/>
</dbReference>
<feature type="active site" description="Proton acceptor" evidence="11">
    <location>
        <position position="183"/>
    </location>
</feature>
<evidence type="ECO:0000256" key="10">
    <source>
        <dbReference type="PIRNR" id="PIRNR000706"/>
    </source>
</evidence>
<dbReference type="SUPFAM" id="SSF56112">
    <property type="entry name" value="Protein kinase-like (PK-like)"/>
    <property type="match status" value="1"/>
</dbReference>
<proteinExistence type="inferred from homology"/>
<dbReference type="Pfam" id="PF01636">
    <property type="entry name" value="APH"/>
    <property type="match status" value="1"/>
</dbReference>
<accession>A0A1N6GVZ6</accession>
<dbReference type="EMBL" id="FSRU01000001">
    <property type="protein sequence ID" value="SIO11617.1"/>
    <property type="molecule type" value="Genomic_DNA"/>
</dbReference>
<organism evidence="14 15">
    <name type="scientific">Paraburkholderia phenazinium</name>
    <dbReference type="NCBI Taxonomy" id="60549"/>
    <lineage>
        <taxon>Bacteria</taxon>
        <taxon>Pseudomonadati</taxon>
        <taxon>Pseudomonadota</taxon>
        <taxon>Betaproteobacteria</taxon>
        <taxon>Burkholderiales</taxon>
        <taxon>Burkholderiaceae</taxon>
        <taxon>Paraburkholderia</taxon>
    </lineage>
</organism>
<dbReference type="NCBIfam" id="NF032898">
    <property type="entry name" value="APH_3p_II"/>
    <property type="match status" value="1"/>
</dbReference>
<sequence>MHIPTRWRKKFAGARVERQVIGESGAEVLRIRCRSGEYLFLKSEPTGLPSELPGEVERLRWMKRLDLPAPTVLDDAVEDNRHWLLMTAVPGFDLASAKDLSPSQVVGILAMALRSLHQVPIAECPFNHRIEERIAAASNRVDAGLVDEADFDTERRGRTATDALAELLSTRPETYDLVVTHGDACLPNFMAEGSGFTGFIDCGRLGVSDRYQDLALTARSIARNLGQAWVEPFFRDYGVEPDHRRMAFYCLLDEFF</sequence>
<protein>
    <recommendedName>
        <fullName evidence="3">Aminoglycoside 3'-phosphotransferase</fullName>
        <ecNumber evidence="2">2.7.1.95</ecNumber>
    </recommendedName>
</protein>
<dbReference type="InterPro" id="IPR051678">
    <property type="entry name" value="AGP_Transferase"/>
</dbReference>
<evidence type="ECO:0000313" key="15">
    <source>
        <dbReference type="Proteomes" id="UP000185151"/>
    </source>
</evidence>
<evidence type="ECO:0000256" key="5">
    <source>
        <dbReference type="ARBA" id="ARBA00022741"/>
    </source>
</evidence>
<comment type="similarity">
    <text evidence="1 10">Belongs to the aminoglycoside phosphotransferase family.</text>
</comment>
<dbReference type="PIRSF" id="PIRSF000706">
    <property type="entry name" value="Kanamycin_kin"/>
    <property type="match status" value="1"/>
</dbReference>
<evidence type="ECO:0000256" key="6">
    <source>
        <dbReference type="ARBA" id="ARBA00022777"/>
    </source>
</evidence>
<keyword evidence="15" id="KW-1185">Reference proteome</keyword>
<keyword evidence="7 10" id="KW-0067">ATP-binding</keyword>
<evidence type="ECO:0000256" key="9">
    <source>
        <dbReference type="ARBA" id="ARBA00048925"/>
    </source>
</evidence>
<evidence type="ECO:0000259" key="13">
    <source>
        <dbReference type="Pfam" id="PF01636"/>
    </source>
</evidence>
<evidence type="ECO:0000313" key="14">
    <source>
        <dbReference type="EMBL" id="SIO11617.1"/>
    </source>
</evidence>
<evidence type="ECO:0000256" key="11">
    <source>
        <dbReference type="PIRSR" id="PIRSR000706-1"/>
    </source>
</evidence>
<dbReference type="RefSeq" id="WP_074294492.1">
    <property type="nucleotide sequence ID" value="NZ_FSRU01000001.1"/>
</dbReference>
<evidence type="ECO:0000256" key="7">
    <source>
        <dbReference type="ARBA" id="ARBA00022840"/>
    </source>
</evidence>
<dbReference type="OrthoDB" id="3806873at2"/>
<keyword evidence="12" id="KW-0479">Metal-binding</keyword>
<keyword evidence="8 10" id="KW-0046">Antibiotic resistance</keyword>
<dbReference type="Gene3D" id="3.30.200.20">
    <property type="entry name" value="Phosphorylase Kinase, domain 1"/>
    <property type="match status" value="1"/>
</dbReference>
<dbReference type="GO" id="GO:0046677">
    <property type="term" value="P:response to antibiotic"/>
    <property type="evidence" value="ECO:0007669"/>
    <property type="project" value="UniProtKB-KW"/>
</dbReference>
<evidence type="ECO:0000256" key="2">
    <source>
        <dbReference type="ARBA" id="ARBA00012193"/>
    </source>
</evidence>
<evidence type="ECO:0000256" key="3">
    <source>
        <dbReference type="ARBA" id="ARBA00017903"/>
    </source>
</evidence>
<dbReference type="Gene3D" id="3.90.1200.10">
    <property type="match status" value="1"/>
</dbReference>
<dbReference type="Proteomes" id="UP000185151">
    <property type="component" value="Unassembled WGS sequence"/>
</dbReference>
<dbReference type="GO" id="GO:0046872">
    <property type="term" value="F:metal ion binding"/>
    <property type="evidence" value="ECO:0007669"/>
    <property type="project" value="UniProtKB-KW"/>
</dbReference>
<gene>
    <name evidence="14" type="ORF">SAMN05444165_0998</name>
</gene>
<dbReference type="InterPro" id="IPR002575">
    <property type="entry name" value="Aminoglycoside_PTrfase"/>
</dbReference>
<keyword evidence="6 10" id="KW-0418">Kinase</keyword>
<reference evidence="14 15" key="1">
    <citation type="submission" date="2016-11" db="EMBL/GenBank/DDBJ databases">
        <authorList>
            <person name="Jaros S."/>
            <person name="Januszkiewicz K."/>
            <person name="Wedrychowicz H."/>
        </authorList>
    </citation>
    <scope>NUCLEOTIDE SEQUENCE [LARGE SCALE GENOMIC DNA]</scope>
    <source>
        <strain evidence="14 15">GAS95</strain>
    </source>
</reference>
<dbReference type="EC" id="2.7.1.95" evidence="2"/>
<comment type="catalytic activity">
    <reaction evidence="9">
        <text>kanamycin A + ATP = kanamycin 3'-phosphate + ADP + H(+)</text>
        <dbReference type="Rhea" id="RHEA:24256"/>
        <dbReference type="ChEBI" id="CHEBI:15378"/>
        <dbReference type="ChEBI" id="CHEBI:30616"/>
        <dbReference type="ChEBI" id="CHEBI:57909"/>
        <dbReference type="ChEBI" id="CHEBI:58214"/>
        <dbReference type="ChEBI" id="CHEBI:456216"/>
        <dbReference type="EC" id="2.7.1.95"/>
    </reaction>
</comment>
<evidence type="ECO:0000256" key="4">
    <source>
        <dbReference type="ARBA" id="ARBA00022679"/>
    </source>
</evidence>
<keyword evidence="5 10" id="KW-0547">Nucleotide-binding</keyword>
<dbReference type="PANTHER" id="PTHR21310:SF41">
    <property type="entry name" value="3'-PHOSPHOTRANSFERASE, PUTATIVE-RELATED"/>
    <property type="match status" value="1"/>
</dbReference>
<keyword evidence="4 10" id="KW-0808">Transferase</keyword>
<dbReference type="GO" id="GO:0008910">
    <property type="term" value="F:kanamycin kinase activity"/>
    <property type="evidence" value="ECO:0007669"/>
    <property type="project" value="UniProtKB-EC"/>
</dbReference>
<evidence type="ECO:0000256" key="12">
    <source>
        <dbReference type="PIRSR" id="PIRSR000706-2"/>
    </source>
</evidence>
<dbReference type="NCBIfam" id="NF033068">
    <property type="entry name" value="APH_3p"/>
    <property type="match status" value="1"/>
</dbReference>
<keyword evidence="12" id="KW-0460">Magnesium</keyword>